<feature type="transmembrane region" description="Helical" evidence="2">
    <location>
        <begin position="100"/>
        <end position="121"/>
    </location>
</feature>
<keyword evidence="2" id="KW-1133">Transmembrane helix</keyword>
<keyword evidence="1" id="KW-0378">Hydrolase</keyword>
<feature type="transmembrane region" description="Helical" evidence="2">
    <location>
        <begin position="54"/>
        <end position="71"/>
    </location>
</feature>
<dbReference type="AlphaFoldDB" id="A0A1H1HVW8"/>
<name>A0A1H1HVW8_9ACTN</name>
<feature type="transmembrane region" description="Helical" evidence="2">
    <location>
        <begin position="76"/>
        <end position="94"/>
    </location>
</feature>
<dbReference type="Pfam" id="PF07228">
    <property type="entry name" value="SpoIIE"/>
    <property type="match status" value="1"/>
</dbReference>
<dbReference type="RefSeq" id="WP_242659515.1">
    <property type="nucleotide sequence ID" value="NZ_FNKK01000002.1"/>
</dbReference>
<gene>
    <name evidence="4" type="ORF">SAMN04489764_4881</name>
</gene>
<sequence length="375" mass="40478">MTGDVKLRGSHAAGAGWRTARSQPPSPLVLFLWLAGLTAAVIVMGFLIGQRMSLIPFLIFLPVFVAGRGTVRQTALITAGVVLIVLCALPFQSASPAEKVAEVAFAAVLGALSVVICRNRIRKEEEIVRLRSAAAALQRQLLRPLPLRTDRLVAEGLYEPVEEDSRIGGDVYEMIASPYGTRVLLADVQGTGLPAIGTAFAVLGAFREAAIREPELTGVVAALEDATLRHNAFSRRVGEPERFVTALVLDVGGDRTALAVNCGHPPPLLLDPDRVRPALRHDPEVPLGLGALAARPRAVEEFDFPDGATLLLYTDGLIEAKDASDRFYPLRERLADRRLQPSGRLVRGIWADLLRYTGGEIQDDVAILALRRVTS</sequence>
<dbReference type="InterPro" id="IPR001932">
    <property type="entry name" value="PPM-type_phosphatase-like_dom"/>
</dbReference>
<protein>
    <submittedName>
        <fullName evidence="4">Stage II sporulation protein E (SpoIIE)</fullName>
    </submittedName>
</protein>
<dbReference type="SMART" id="SM00331">
    <property type="entry name" value="PP2C_SIG"/>
    <property type="match status" value="1"/>
</dbReference>
<dbReference type="FunFam" id="3.60.40.10:FF:000058">
    <property type="entry name" value="Stage II sporulation protein E"/>
    <property type="match status" value="1"/>
</dbReference>
<keyword evidence="2" id="KW-0472">Membrane</keyword>
<evidence type="ECO:0000256" key="2">
    <source>
        <dbReference type="SAM" id="Phobius"/>
    </source>
</evidence>
<dbReference type="InterPro" id="IPR036457">
    <property type="entry name" value="PPM-type-like_dom_sf"/>
</dbReference>
<evidence type="ECO:0000313" key="4">
    <source>
        <dbReference type="EMBL" id="SDR29563.1"/>
    </source>
</evidence>
<dbReference type="Proteomes" id="UP000217103">
    <property type="component" value="Unassembled WGS sequence"/>
</dbReference>
<evidence type="ECO:0000259" key="3">
    <source>
        <dbReference type="SMART" id="SM00331"/>
    </source>
</evidence>
<dbReference type="EMBL" id="FNKK01000002">
    <property type="protein sequence ID" value="SDR29563.1"/>
    <property type="molecule type" value="Genomic_DNA"/>
</dbReference>
<accession>A0A1H1HVW8</accession>
<keyword evidence="5" id="KW-1185">Reference proteome</keyword>
<keyword evidence="2" id="KW-0812">Transmembrane</keyword>
<dbReference type="InterPro" id="IPR052016">
    <property type="entry name" value="Bact_Sigma-Reg"/>
</dbReference>
<organism evidence="4 5">
    <name type="scientific">Thermostaphylospora chromogena</name>
    <dbReference type="NCBI Taxonomy" id="35622"/>
    <lineage>
        <taxon>Bacteria</taxon>
        <taxon>Bacillati</taxon>
        <taxon>Actinomycetota</taxon>
        <taxon>Actinomycetes</taxon>
        <taxon>Streptosporangiales</taxon>
        <taxon>Thermomonosporaceae</taxon>
        <taxon>Thermostaphylospora</taxon>
    </lineage>
</organism>
<dbReference type="PANTHER" id="PTHR43156">
    <property type="entry name" value="STAGE II SPORULATION PROTEIN E-RELATED"/>
    <property type="match status" value="1"/>
</dbReference>
<dbReference type="GO" id="GO:0016791">
    <property type="term" value="F:phosphatase activity"/>
    <property type="evidence" value="ECO:0007669"/>
    <property type="project" value="TreeGrafter"/>
</dbReference>
<evidence type="ECO:0000256" key="1">
    <source>
        <dbReference type="ARBA" id="ARBA00022801"/>
    </source>
</evidence>
<dbReference type="STRING" id="35622.SAMN04489764_4881"/>
<dbReference type="PANTHER" id="PTHR43156:SF2">
    <property type="entry name" value="STAGE II SPORULATION PROTEIN E"/>
    <property type="match status" value="1"/>
</dbReference>
<proteinExistence type="predicted"/>
<dbReference type="Gene3D" id="3.60.40.10">
    <property type="entry name" value="PPM-type phosphatase domain"/>
    <property type="match status" value="1"/>
</dbReference>
<evidence type="ECO:0000313" key="5">
    <source>
        <dbReference type="Proteomes" id="UP000217103"/>
    </source>
</evidence>
<feature type="domain" description="PPM-type phosphatase" evidence="3">
    <location>
        <begin position="152"/>
        <end position="372"/>
    </location>
</feature>
<feature type="transmembrane region" description="Helical" evidence="2">
    <location>
        <begin position="28"/>
        <end position="48"/>
    </location>
</feature>
<reference evidence="4 5" key="1">
    <citation type="submission" date="2016-10" db="EMBL/GenBank/DDBJ databases">
        <authorList>
            <person name="de Groot N.N."/>
        </authorList>
    </citation>
    <scope>NUCLEOTIDE SEQUENCE [LARGE SCALE GENOMIC DNA]</scope>
    <source>
        <strain evidence="4 5">DSM 43794</strain>
    </source>
</reference>